<feature type="transmembrane region" description="Helical" evidence="1">
    <location>
        <begin position="82"/>
        <end position="102"/>
    </location>
</feature>
<evidence type="ECO:0000313" key="2">
    <source>
        <dbReference type="EMBL" id="MPM33840.1"/>
    </source>
</evidence>
<accession>A0A644YZ10</accession>
<dbReference type="InterPro" id="IPR015797">
    <property type="entry name" value="NUDIX_hydrolase-like_dom_sf"/>
</dbReference>
<dbReference type="SUPFAM" id="SSF55811">
    <property type="entry name" value="Nudix"/>
    <property type="match status" value="1"/>
</dbReference>
<feature type="transmembrane region" description="Helical" evidence="1">
    <location>
        <begin position="21"/>
        <end position="51"/>
    </location>
</feature>
<name>A0A644YZ10_9ZZZZ</name>
<dbReference type="Gene3D" id="3.90.79.10">
    <property type="entry name" value="Nucleoside Triphosphate Pyrophosphohydrolase"/>
    <property type="match status" value="1"/>
</dbReference>
<protein>
    <recommendedName>
        <fullName evidence="3">Nudix hydrolase domain-containing protein</fullName>
    </recommendedName>
</protein>
<reference evidence="2" key="1">
    <citation type="submission" date="2019-08" db="EMBL/GenBank/DDBJ databases">
        <authorList>
            <person name="Kucharzyk K."/>
            <person name="Murdoch R.W."/>
            <person name="Higgins S."/>
            <person name="Loffler F."/>
        </authorList>
    </citation>
    <scope>NUCLEOTIDE SEQUENCE</scope>
</reference>
<dbReference type="AlphaFoldDB" id="A0A644YZ10"/>
<comment type="caution">
    <text evidence="2">The sequence shown here is derived from an EMBL/GenBank/DDBJ whole genome shotgun (WGS) entry which is preliminary data.</text>
</comment>
<feature type="transmembrane region" description="Helical" evidence="1">
    <location>
        <begin position="128"/>
        <end position="150"/>
    </location>
</feature>
<organism evidence="2">
    <name type="scientific">bioreactor metagenome</name>
    <dbReference type="NCBI Taxonomy" id="1076179"/>
    <lineage>
        <taxon>unclassified sequences</taxon>
        <taxon>metagenomes</taxon>
        <taxon>ecological metagenomes</taxon>
    </lineage>
</organism>
<evidence type="ECO:0008006" key="3">
    <source>
        <dbReference type="Google" id="ProtNLM"/>
    </source>
</evidence>
<feature type="transmembrane region" description="Helical" evidence="1">
    <location>
        <begin position="162"/>
        <end position="183"/>
    </location>
</feature>
<evidence type="ECO:0000256" key="1">
    <source>
        <dbReference type="SAM" id="Phobius"/>
    </source>
</evidence>
<feature type="transmembrane region" description="Helical" evidence="1">
    <location>
        <begin position="58"/>
        <end position="76"/>
    </location>
</feature>
<gene>
    <name evidence="2" type="ORF">SDC9_80421</name>
</gene>
<sequence>MGEGSIIIKQFRNPAYGLVPLLVFTILLGWVNAGTAMCIALGLSLAGVFLVRKHSRMLYDISAITFSVALLLLLFYHPLDTFGKFVIVEVIFVVALIISRLLRTRVILLLSKNKKPNVRNYLSESFRVAFQVQYAFFFHLLLILVYFTVSTIKTPWISKQEIILIAQLILLTIIFLKVIRFLFLDKKLRKEEWLPVVTESGEVTGKVAKSVTKEMRNKFMHPVVRVALISNGKIYLKKRDASRLLNPGALDYPFEKYMQYNHDINEAVHNTISKEIGTKDIPLRFLLKYIFENSNTKRLIFLYVSIIDDEEKFNKLQLRDGKLWTEKQIEDNRNSHIFSECFELEFEYLKNTVLLNYKLKPAETSC</sequence>
<keyword evidence="1" id="KW-0812">Transmembrane</keyword>
<dbReference type="EMBL" id="VSSQ01006780">
    <property type="protein sequence ID" value="MPM33840.1"/>
    <property type="molecule type" value="Genomic_DNA"/>
</dbReference>
<keyword evidence="1" id="KW-1133">Transmembrane helix</keyword>
<proteinExistence type="predicted"/>
<keyword evidence="1" id="KW-0472">Membrane</keyword>